<keyword evidence="14" id="KW-1185">Reference proteome</keyword>
<dbReference type="GO" id="GO:0005886">
    <property type="term" value="C:plasma membrane"/>
    <property type="evidence" value="ECO:0007669"/>
    <property type="project" value="UniProtKB-SubCell"/>
</dbReference>
<dbReference type="PANTHER" id="PTHR38831:SF1">
    <property type="entry name" value="TYPE II SECRETION SYSTEM PROTEIN K-RELATED"/>
    <property type="match status" value="1"/>
</dbReference>
<dbReference type="AlphaFoldDB" id="A0A2T5MH88"/>
<dbReference type="InterPro" id="IPR038072">
    <property type="entry name" value="GspK_central_sf"/>
</dbReference>
<evidence type="ECO:0000259" key="12">
    <source>
        <dbReference type="Pfam" id="PF21687"/>
    </source>
</evidence>
<evidence type="ECO:0000313" key="14">
    <source>
        <dbReference type="Proteomes" id="UP000244248"/>
    </source>
</evidence>
<dbReference type="GO" id="GO:0009306">
    <property type="term" value="P:protein secretion"/>
    <property type="evidence" value="ECO:0007669"/>
    <property type="project" value="InterPro"/>
</dbReference>
<proteinExistence type="inferred from homology"/>
<dbReference type="Pfam" id="PF03934">
    <property type="entry name" value="T2SSK"/>
    <property type="match status" value="1"/>
</dbReference>
<comment type="subcellular location">
    <subcellularLocation>
        <location evidence="1 10">Cell inner membrane</location>
    </subcellularLocation>
</comment>
<evidence type="ECO:0000256" key="8">
    <source>
        <dbReference type="ARBA" id="ARBA00022989"/>
    </source>
</evidence>
<dbReference type="InterPro" id="IPR049031">
    <property type="entry name" value="T2SSK_SAM-like_1st"/>
</dbReference>
<evidence type="ECO:0000256" key="5">
    <source>
        <dbReference type="ARBA" id="ARBA00022519"/>
    </source>
</evidence>
<evidence type="ECO:0000256" key="2">
    <source>
        <dbReference type="ARBA" id="ARBA00007246"/>
    </source>
</evidence>
<evidence type="ECO:0000256" key="3">
    <source>
        <dbReference type="ARBA" id="ARBA00022448"/>
    </source>
</evidence>
<evidence type="ECO:0000259" key="11">
    <source>
        <dbReference type="Pfam" id="PF03934"/>
    </source>
</evidence>
<dbReference type="PIRSF" id="PIRSF002786">
    <property type="entry name" value="XcpX"/>
    <property type="match status" value="1"/>
</dbReference>
<keyword evidence="8" id="KW-1133">Transmembrane helix</keyword>
<dbReference type="NCBIfam" id="NF037980">
    <property type="entry name" value="T2SS_GspK"/>
    <property type="match status" value="1"/>
</dbReference>
<dbReference type="RefSeq" id="WP_107939118.1">
    <property type="nucleotide sequence ID" value="NZ_QANS01000002.1"/>
</dbReference>
<keyword evidence="5 10" id="KW-0997">Cell inner membrane</keyword>
<keyword evidence="3 10" id="KW-0813">Transport</keyword>
<keyword evidence="4 10" id="KW-1003">Cell membrane</keyword>
<accession>A0A2T5MH88</accession>
<reference evidence="13 14" key="1">
    <citation type="submission" date="2018-04" db="EMBL/GenBank/DDBJ databases">
        <title>Novel species isolated from glacier.</title>
        <authorList>
            <person name="Liu Q."/>
            <person name="Xin Y.-H."/>
        </authorList>
    </citation>
    <scope>NUCLEOTIDE SEQUENCE [LARGE SCALE GENOMIC DNA]</scope>
    <source>
        <strain evidence="13 14">GT1R17</strain>
    </source>
</reference>
<evidence type="ECO:0000256" key="10">
    <source>
        <dbReference type="PIRNR" id="PIRNR002786"/>
    </source>
</evidence>
<dbReference type="PANTHER" id="PTHR38831">
    <property type="entry name" value="TYPE II SECRETION SYSTEM PROTEIN K"/>
    <property type="match status" value="1"/>
</dbReference>
<feature type="domain" description="T2SS protein K second SAM-like" evidence="11">
    <location>
        <begin position="234"/>
        <end position="279"/>
    </location>
</feature>
<gene>
    <name evidence="13" type="ORF">CJD38_04380</name>
</gene>
<evidence type="ECO:0000256" key="7">
    <source>
        <dbReference type="ARBA" id="ARBA00022927"/>
    </source>
</evidence>
<evidence type="ECO:0000256" key="6">
    <source>
        <dbReference type="ARBA" id="ARBA00022692"/>
    </source>
</evidence>
<dbReference type="EMBL" id="QANS01000002">
    <property type="protein sequence ID" value="PTU31927.1"/>
    <property type="molecule type" value="Genomic_DNA"/>
</dbReference>
<evidence type="ECO:0000313" key="13">
    <source>
        <dbReference type="EMBL" id="PTU31927.1"/>
    </source>
</evidence>
<keyword evidence="9 10" id="KW-0472">Membrane</keyword>
<evidence type="ECO:0000256" key="4">
    <source>
        <dbReference type="ARBA" id="ARBA00022475"/>
    </source>
</evidence>
<protein>
    <recommendedName>
        <fullName evidence="10">Type II secretion system protein K</fullName>
    </recommendedName>
</protein>
<evidence type="ECO:0000256" key="9">
    <source>
        <dbReference type="ARBA" id="ARBA00023136"/>
    </source>
</evidence>
<dbReference type="InterPro" id="IPR045584">
    <property type="entry name" value="Pilin-like"/>
</dbReference>
<comment type="similarity">
    <text evidence="2 10">Belongs to the GSP K family.</text>
</comment>
<name>A0A2T5MH88_9GAMM</name>
<dbReference type="SUPFAM" id="SSF54523">
    <property type="entry name" value="Pili subunits"/>
    <property type="match status" value="1"/>
</dbReference>
<sequence>MRTQSPNSSFKPRQQTGIALITALLVVALASIAAAAILSSASIAIHRSGSLQDSEKAWWYADGVEAWVKTIIDRSVKPNSAVSLADEWAKPVDYLPIDEGVIRGGIEDLQGRLNLNNFGQTYNGPAYNANVLILERLLLLLEADPAQAKVIAAAIHDWIDKDTQPSGFDGAEDADYLSQDLPYRTSGQPLESVSEVLAIKGMTKDIFYKLTHCTQTKTGFQSCITALPTIPTTINVNTAPEPILRSLIKQPSSPALDSFIASRTSKPYTNDGDAFQAAPKGFIAAADGVTADMVSVKSNYFLMHTETFIGSGRVALYSFFYRPASGATIVLGRSTDIE</sequence>
<dbReference type="OrthoDB" id="9788973at2"/>
<keyword evidence="6" id="KW-0812">Transmembrane</keyword>
<dbReference type="InterPro" id="IPR005628">
    <property type="entry name" value="GspK"/>
</dbReference>
<feature type="domain" description="T2SS protein K first SAM-like" evidence="12">
    <location>
        <begin position="111"/>
        <end position="211"/>
    </location>
</feature>
<comment type="caution">
    <text evidence="13">The sequence shown here is derived from an EMBL/GenBank/DDBJ whole genome shotgun (WGS) entry which is preliminary data.</text>
</comment>
<evidence type="ECO:0000256" key="1">
    <source>
        <dbReference type="ARBA" id="ARBA00004533"/>
    </source>
</evidence>
<dbReference type="Pfam" id="PF21687">
    <property type="entry name" value="T2SSK_1st"/>
    <property type="match status" value="1"/>
</dbReference>
<dbReference type="SUPFAM" id="SSF158544">
    <property type="entry name" value="GspK insert domain-like"/>
    <property type="match status" value="1"/>
</dbReference>
<dbReference type="Proteomes" id="UP000244248">
    <property type="component" value="Unassembled WGS sequence"/>
</dbReference>
<dbReference type="InterPro" id="IPR049179">
    <property type="entry name" value="T2SSK_SAM-like_2nd"/>
</dbReference>
<dbReference type="Gene3D" id="3.30.1300.30">
    <property type="entry name" value="GSPII I/J protein-like"/>
    <property type="match status" value="1"/>
</dbReference>
<dbReference type="Gene3D" id="1.10.40.60">
    <property type="entry name" value="EpsJ-like"/>
    <property type="match status" value="2"/>
</dbReference>
<keyword evidence="7" id="KW-0653">Protein transport</keyword>
<organism evidence="13 14">
    <name type="scientific">Stenotrophobium rhamnosiphilum</name>
    <dbReference type="NCBI Taxonomy" id="2029166"/>
    <lineage>
        <taxon>Bacteria</taxon>
        <taxon>Pseudomonadati</taxon>
        <taxon>Pseudomonadota</taxon>
        <taxon>Gammaproteobacteria</taxon>
        <taxon>Nevskiales</taxon>
        <taxon>Nevskiaceae</taxon>
        <taxon>Stenotrophobium</taxon>
    </lineage>
</organism>